<evidence type="ECO:0000313" key="2">
    <source>
        <dbReference type="Proteomes" id="UP000000600"/>
    </source>
</evidence>
<evidence type="ECO:0000313" key="1">
    <source>
        <dbReference type="EMBL" id="CAK83162.1"/>
    </source>
</evidence>
<keyword evidence="2" id="KW-1185">Reference proteome</keyword>
<dbReference type="OrthoDB" id="10442011at2759"/>
<dbReference type="Proteomes" id="UP000000600">
    <property type="component" value="Unassembled WGS sequence"/>
</dbReference>
<name>A0DJE5_PARTE</name>
<proteinExistence type="predicted"/>
<dbReference type="AlphaFoldDB" id="A0DJE5"/>
<organism evidence="1 2">
    <name type="scientific">Paramecium tetraurelia</name>
    <dbReference type="NCBI Taxonomy" id="5888"/>
    <lineage>
        <taxon>Eukaryota</taxon>
        <taxon>Sar</taxon>
        <taxon>Alveolata</taxon>
        <taxon>Ciliophora</taxon>
        <taxon>Intramacronucleata</taxon>
        <taxon>Oligohymenophorea</taxon>
        <taxon>Peniculida</taxon>
        <taxon>Parameciidae</taxon>
        <taxon>Paramecium</taxon>
    </lineage>
</organism>
<reference evidence="1 2" key="1">
    <citation type="journal article" date="2006" name="Nature">
        <title>Global trends of whole-genome duplications revealed by the ciliate Paramecium tetraurelia.</title>
        <authorList>
            <consortium name="Genoscope"/>
            <person name="Aury J.-M."/>
            <person name="Jaillon O."/>
            <person name="Duret L."/>
            <person name="Noel B."/>
            <person name="Jubin C."/>
            <person name="Porcel B.M."/>
            <person name="Segurens B."/>
            <person name="Daubin V."/>
            <person name="Anthouard V."/>
            <person name="Aiach N."/>
            <person name="Arnaiz O."/>
            <person name="Billaut A."/>
            <person name="Beisson J."/>
            <person name="Blanc I."/>
            <person name="Bouhouche K."/>
            <person name="Camara F."/>
            <person name="Duharcourt S."/>
            <person name="Guigo R."/>
            <person name="Gogendeau D."/>
            <person name="Katinka M."/>
            <person name="Keller A.-M."/>
            <person name="Kissmehl R."/>
            <person name="Klotz C."/>
            <person name="Koll F."/>
            <person name="Le Moue A."/>
            <person name="Lepere C."/>
            <person name="Malinsky S."/>
            <person name="Nowacki M."/>
            <person name="Nowak J.K."/>
            <person name="Plattner H."/>
            <person name="Poulain J."/>
            <person name="Ruiz F."/>
            <person name="Serrano V."/>
            <person name="Zagulski M."/>
            <person name="Dessen P."/>
            <person name="Betermier M."/>
            <person name="Weissenbach J."/>
            <person name="Scarpelli C."/>
            <person name="Schachter V."/>
            <person name="Sperling L."/>
            <person name="Meyer E."/>
            <person name="Cohen J."/>
            <person name="Wincker P."/>
        </authorList>
    </citation>
    <scope>NUCLEOTIDE SEQUENCE [LARGE SCALE GENOMIC DNA]</scope>
    <source>
        <strain evidence="1 2">Stock d4-2</strain>
    </source>
</reference>
<evidence type="ECO:0008006" key="3">
    <source>
        <dbReference type="Google" id="ProtNLM"/>
    </source>
</evidence>
<accession>A0DJE5</accession>
<sequence>MNQLLSGKQIEDSPPYAIDVNVVVNLNLGNISLQTNVDPGIPFNIFIEGILEQIFDQKLQAIQDTNQIEYCLQDGKVLQRKDSNPLYSLGFDNNSTLNIRIFQGIQETPQPSFDKYGKKQY</sequence>
<dbReference type="HOGENOM" id="CLU_2202141_0_0_1"/>
<dbReference type="EMBL" id="CT868463">
    <property type="protein sequence ID" value="CAK83162.1"/>
    <property type="molecule type" value="Genomic_DNA"/>
</dbReference>
<dbReference type="InParanoid" id="A0DJE5"/>
<protein>
    <recommendedName>
        <fullName evidence="3">Ubiquitin-like domain-containing protein</fullName>
    </recommendedName>
</protein>
<gene>
    <name evidence="1" type="ORF">GSPATT00017506001</name>
</gene>
<dbReference type="RefSeq" id="XP_001450559.1">
    <property type="nucleotide sequence ID" value="XM_001450522.2"/>
</dbReference>
<dbReference type="GeneID" id="5036344"/>
<dbReference type="OMA" id="TIQCKLE"/>
<dbReference type="KEGG" id="ptm:GSPATT00017506001"/>